<dbReference type="AlphaFoldDB" id="A0A2Z7CNL4"/>
<protein>
    <submittedName>
        <fullName evidence="1">3-ketoacyl-CoA synthase 12-like</fullName>
    </submittedName>
</protein>
<name>A0A2Z7CNL4_9LAMI</name>
<organism evidence="1 2">
    <name type="scientific">Dorcoceras hygrometricum</name>
    <dbReference type="NCBI Taxonomy" id="472368"/>
    <lineage>
        <taxon>Eukaryota</taxon>
        <taxon>Viridiplantae</taxon>
        <taxon>Streptophyta</taxon>
        <taxon>Embryophyta</taxon>
        <taxon>Tracheophyta</taxon>
        <taxon>Spermatophyta</taxon>
        <taxon>Magnoliopsida</taxon>
        <taxon>eudicotyledons</taxon>
        <taxon>Gunneridae</taxon>
        <taxon>Pentapetalae</taxon>
        <taxon>asterids</taxon>
        <taxon>lamiids</taxon>
        <taxon>Lamiales</taxon>
        <taxon>Gesneriaceae</taxon>
        <taxon>Didymocarpoideae</taxon>
        <taxon>Trichosporeae</taxon>
        <taxon>Loxocarpinae</taxon>
        <taxon>Dorcoceras</taxon>
    </lineage>
</organism>
<dbReference type="Proteomes" id="UP000250235">
    <property type="component" value="Unassembled WGS sequence"/>
</dbReference>
<accession>A0A2Z7CNL4</accession>
<sequence>MFSMEHTGKVKMFKSLEETGLKGFLGISGSVFEGAMIEFSANAKVMAGTIVSFVNRKMVVTKDVFAEAAPNKKKEMKVEYRLLHDIMAKALCTKAGSFDVVTSDKFDLMVAISAGLKVNWGHCLFRTPMAMVYMPNKQSQGFAMQLSCLIEKLVKAAQGVYQAASPKDVEQQVCSHLYEKESDCCPNW</sequence>
<dbReference type="EMBL" id="KQ993830">
    <property type="protein sequence ID" value="KZV48650.1"/>
    <property type="molecule type" value="Genomic_DNA"/>
</dbReference>
<evidence type="ECO:0000313" key="1">
    <source>
        <dbReference type="EMBL" id="KZV48650.1"/>
    </source>
</evidence>
<gene>
    <name evidence="1" type="ORF">F511_10336</name>
</gene>
<keyword evidence="2" id="KW-1185">Reference proteome</keyword>
<dbReference type="OrthoDB" id="1751168at2759"/>
<evidence type="ECO:0000313" key="2">
    <source>
        <dbReference type="Proteomes" id="UP000250235"/>
    </source>
</evidence>
<reference evidence="1 2" key="1">
    <citation type="journal article" date="2015" name="Proc. Natl. Acad. Sci. U.S.A.">
        <title>The resurrection genome of Boea hygrometrica: A blueprint for survival of dehydration.</title>
        <authorList>
            <person name="Xiao L."/>
            <person name="Yang G."/>
            <person name="Zhang L."/>
            <person name="Yang X."/>
            <person name="Zhao S."/>
            <person name="Ji Z."/>
            <person name="Zhou Q."/>
            <person name="Hu M."/>
            <person name="Wang Y."/>
            <person name="Chen M."/>
            <person name="Xu Y."/>
            <person name="Jin H."/>
            <person name="Xiao X."/>
            <person name="Hu G."/>
            <person name="Bao F."/>
            <person name="Hu Y."/>
            <person name="Wan P."/>
            <person name="Li L."/>
            <person name="Deng X."/>
            <person name="Kuang T."/>
            <person name="Xiang C."/>
            <person name="Zhu J.K."/>
            <person name="Oliver M.J."/>
            <person name="He Y."/>
        </authorList>
    </citation>
    <scope>NUCLEOTIDE SEQUENCE [LARGE SCALE GENOMIC DNA]</scope>
    <source>
        <strain evidence="2">cv. XS01</strain>
    </source>
</reference>
<proteinExistence type="predicted"/>